<reference evidence="17 18" key="1">
    <citation type="journal article" date="2011" name="J. Gen. Virol.">
        <title>Molecular characterization of a new species in the genus Alphacoronavirus associated with mink epizootic catarrhal gastroenteritis.</title>
        <authorList>
            <person name="Vlasova A.N."/>
            <person name="Halpin R."/>
            <person name="Wang S."/>
            <person name="Ghedin E."/>
            <person name="Spiro D.J."/>
            <person name="Saif L.J."/>
        </authorList>
    </citation>
    <scope>NUCLEOTIDE SEQUENCE [LARGE SCALE GENOMIC DNA]</scope>
    <source>
        <strain evidence="17">WD1127</strain>
    </source>
</reference>
<dbReference type="GO" id="GO:0019031">
    <property type="term" value="C:viral envelope"/>
    <property type="evidence" value="ECO:0007669"/>
    <property type="project" value="UniProtKB-KW"/>
</dbReference>
<evidence type="ECO:0000256" key="6">
    <source>
        <dbReference type="ARBA" id="ARBA00022870"/>
    </source>
</evidence>
<keyword evidence="3" id="KW-0732">Signal</keyword>
<dbReference type="Pfam" id="PF19209">
    <property type="entry name" value="CoV_S1_C"/>
    <property type="match status" value="1"/>
</dbReference>
<dbReference type="InterPro" id="IPR043473">
    <property type="entry name" value="S2_sf_CoV"/>
</dbReference>
<keyword evidence="10" id="KW-0175">Coiled coil</keyword>
<name>D9J1Z4_9ALPC</name>
<proteinExistence type="predicted"/>
<dbReference type="Pfam" id="PF19214">
    <property type="entry name" value="CoV_S2_C"/>
    <property type="match status" value="1"/>
</dbReference>
<evidence type="ECO:0000256" key="12">
    <source>
        <dbReference type="ARBA" id="ARBA00023180"/>
    </source>
</evidence>
<dbReference type="InterPro" id="IPR044874">
    <property type="entry name" value="Spike_S2_CoV_HR2"/>
</dbReference>
<dbReference type="CDD" id="cd22377">
    <property type="entry name" value="TGEV-like_Spike_SD1-2_S1-S2_S2"/>
    <property type="match status" value="1"/>
</dbReference>
<feature type="transmembrane region" description="Helical" evidence="14">
    <location>
        <begin position="1377"/>
        <end position="1396"/>
    </location>
</feature>
<dbReference type="InterPro" id="IPR043607">
    <property type="entry name" value="CoV_S1_C"/>
</dbReference>
<evidence type="ECO:0000256" key="5">
    <source>
        <dbReference type="ARBA" id="ARBA00022844"/>
    </source>
</evidence>
<dbReference type="PROSITE" id="PS51923">
    <property type="entry name" value="COV_S2_HR1"/>
    <property type="match status" value="1"/>
</dbReference>
<dbReference type="Gene3D" id="2.60.40.3130">
    <property type="match status" value="1"/>
</dbReference>
<keyword evidence="11 14" id="KW-0472">Membrane</keyword>
<dbReference type="GO" id="GO:0016020">
    <property type="term" value="C:membrane"/>
    <property type="evidence" value="ECO:0007669"/>
    <property type="project" value="InterPro"/>
</dbReference>
<keyword evidence="9" id="KW-0843">Virulence</keyword>
<feature type="domain" description="Coronavirus spike (S) glycoprotein S2 subunit heptad repeat 1 (HR1) region profile" evidence="15">
    <location>
        <begin position="1023"/>
        <end position="1142"/>
    </location>
</feature>
<keyword evidence="13" id="KW-1160">Virus entry into host cell</keyword>
<evidence type="ECO:0000259" key="16">
    <source>
        <dbReference type="PROSITE" id="PS51924"/>
    </source>
</evidence>
<evidence type="ECO:0000256" key="7">
    <source>
        <dbReference type="ARBA" id="ARBA00022879"/>
    </source>
</evidence>
<evidence type="ECO:0000256" key="4">
    <source>
        <dbReference type="ARBA" id="ARBA00022804"/>
    </source>
</evidence>
<organism evidence="17 18">
    <name type="scientific">Mink coronavirus strain WD1127</name>
    <dbReference type="NCBI Taxonomy" id="766791"/>
    <lineage>
        <taxon>Viruses</taxon>
        <taxon>Riboviria</taxon>
        <taxon>Orthornavirae</taxon>
        <taxon>Pisuviricota</taxon>
        <taxon>Pisoniviricetes</taxon>
        <taxon>Nidovirales</taxon>
        <taxon>Cornidovirineae</taxon>
        <taxon>Coronaviridae</taxon>
        <taxon>Orthocoronavirinae</taxon>
        <taxon>Alphacoronavirus</taxon>
        <taxon>Minacovirus</taxon>
        <taxon>Alphacoronavirus neovisontis</taxon>
        <taxon>Mink coronavirus 1</taxon>
    </lineage>
</organism>
<dbReference type="InterPro" id="IPR002551">
    <property type="entry name" value="Spike_S1_CoV"/>
</dbReference>
<dbReference type="GO" id="GO:0046813">
    <property type="term" value="P:receptor-mediated virion attachment to host cell"/>
    <property type="evidence" value="ECO:0007669"/>
    <property type="project" value="InterPro"/>
</dbReference>
<keyword evidence="12" id="KW-0325">Glycoprotein</keyword>
<keyword evidence="8 14" id="KW-1133">Transmembrane helix</keyword>
<evidence type="ECO:0000256" key="10">
    <source>
        <dbReference type="ARBA" id="ARBA00023054"/>
    </source>
</evidence>
<accession>D9J1Z4</accession>
<dbReference type="PROSITE" id="PS51924">
    <property type="entry name" value="COV_S2_HR2"/>
    <property type="match status" value="1"/>
</dbReference>
<dbReference type="InterPro" id="IPR043614">
    <property type="entry name" value="Spike_S2_CoV_C"/>
</dbReference>
<evidence type="ECO:0000256" key="8">
    <source>
        <dbReference type="ARBA" id="ARBA00022989"/>
    </source>
</evidence>
<dbReference type="InterPro" id="IPR002552">
    <property type="entry name" value="Spike_S2_CoV"/>
</dbReference>
<dbReference type="EMBL" id="HM245925">
    <property type="protein sequence ID" value="ADI80513.1"/>
    <property type="molecule type" value="Genomic_RNA"/>
</dbReference>
<dbReference type="GO" id="GO:0044173">
    <property type="term" value="C:host cell endoplasmic reticulum-Golgi intermediate compartment membrane"/>
    <property type="evidence" value="ECO:0007669"/>
    <property type="project" value="UniProtKB-SubCell"/>
</dbReference>
<dbReference type="SUPFAM" id="SSF111474">
    <property type="entry name" value="Coronavirus S2 glycoprotein"/>
    <property type="match status" value="2"/>
</dbReference>
<dbReference type="SMR" id="D9J1Z4"/>
<evidence type="ECO:0000256" key="11">
    <source>
        <dbReference type="ARBA" id="ARBA00023136"/>
    </source>
</evidence>
<evidence type="ECO:0000256" key="14">
    <source>
        <dbReference type="SAM" id="Phobius"/>
    </source>
</evidence>
<dbReference type="GO" id="GO:0055036">
    <property type="term" value="C:virion membrane"/>
    <property type="evidence" value="ECO:0007669"/>
    <property type="project" value="UniProtKB-SubCell"/>
</dbReference>
<evidence type="ECO:0000313" key="18">
    <source>
        <dbReference type="Proteomes" id="UP000156811"/>
    </source>
</evidence>
<evidence type="ECO:0000259" key="15">
    <source>
        <dbReference type="PROSITE" id="PS51923"/>
    </source>
</evidence>
<dbReference type="KEGG" id="vg:18585628"/>
<dbReference type="GO" id="GO:0019064">
    <property type="term" value="P:fusion of virus membrane with host plasma membrane"/>
    <property type="evidence" value="ECO:0007669"/>
    <property type="project" value="InterPro"/>
</dbReference>
<sequence>MFTKLLLLAVVSVAVKCDDIRNLTARCATLQNVSIGSHWYLIDNFVKNYSSRLPSNSDVVLGDYFPTVKPWYNCVFRYWGAHNALLLENLKALYWDTVQGVTGVNNKYLLVSIHGSPYSATVYHKNGEMARYDSGRFCLCKGAINTTVATGSGNCWGYDCKINSTFWNCNNTGCGDLLYGLQWSNSELMAYLSGDIYRIKLYNTWFNNATISNTFASNGTTSNSWWFNPVYNLTYYRVNKTDNTVVVQNCTNNCADYVNNIFSTESGGIIPEGFSFNNWFVLTNDSTITDGRFLTRQPLLVNCLWPVPSFSETSQNFCFNTEDFAQCNGYRLNSTADVIRFNLNFTHETVAASGTTFFELNTTGGVVLHISCYNQSRTEAVTSEGFLPFGYHENSLYCYVSYNETLQKFLGVLPPSVKEIAISKDGGFYINGYNYFQTFPIDCISFNLTTGNTGAFWTIAYTSYTDVMVDVENTAIKRVVYCNSHIDDIRCNQLTPNLPDGFYPVSPKAIGFVNKTFVTLPANFDHVYVNITGNVRLKIQRGRPYNNGGNATLSFQGCIDVSQFTVNVNHTCTLIDANGQCTGAYEARVYVTSGSCPFAFDRLNNHMSFSKICFSPVPLGDDCRLDLTVQTRYFTGVFAHVYVSYKFGLDIVGLPRADAGLKDLSVLHLNVCTEYNVYGFAGTGIIRETNQTVMGGLYYTSLSGDLLGFKNVTTGTVYSITPCELSAQAAVIDGSIVGAITSVNSELLGLKNHIVTPYFYYYSVYNYTADNNSRSMQKYDVNCTPVISYSNMGVCANGALVFINVTHTNGDVQPISTGNVTIPSNFTISVQMEYVQVSTELVSIDCARYVCNGNARCGRLLSQYVSACQTIEQALAMGSRLESMELESMISISENALKLASVEEFNSSAMLNPIYNESGNTIGGIYLDGLKDILPRKNKHGSSRSTIEDLLFNKVVTTGLGTVDEDYKRCTKGSDIADLACAQYYNGIMVLPGVANDGKMSMYTASLSGGISLGALGGGAVAIPFSLAVQARLNYVALQTDVLQRNQEILAASFNQAIGNITIALGKVNNAIYQTSQSLSTVAQALTKVQDVVNSQGKALNHLTLQLQNNFQAISSSIQDIYYKLDDINADAQVDRLITGRLAALNAFVTQTLTRQAEVRASRQLAKQKVNECVRSQSSRFGFCGNGTHLFSLANAAPNGMVFFHTVLVPTAYQTVTAWSGICASDGDRTFGLIVKDVSLTLFRNYNNSFYLTPRTMYQPRIATSADFVQIADCDVLFVNATILELPSIIPDYIDINKTVQDLLDSYKPNWTVPELSLDIFNQTYLNITNEINDLENRSVVLYNTTKELELLIQSINNTLVDLEWLNKIETYVKWPWYVWVLIALIFLFVLPMLLFCCLSTGCCGCCGCLSSCAAGCCKYSCSRDLSRYEPIEKVHVN</sequence>
<evidence type="ECO:0000256" key="2">
    <source>
        <dbReference type="ARBA" id="ARBA00022692"/>
    </source>
</evidence>
<evidence type="ECO:0000256" key="3">
    <source>
        <dbReference type="ARBA" id="ARBA00022729"/>
    </source>
</evidence>
<evidence type="ECO:0000313" key="17">
    <source>
        <dbReference type="EMBL" id="ADI80513.1"/>
    </source>
</evidence>
<keyword evidence="2 14" id="KW-0812">Transmembrane</keyword>
<dbReference type="RefSeq" id="YP_009019182.1">
    <property type="nucleotide sequence ID" value="NC_023760.1"/>
</dbReference>
<feature type="domain" description="Coronavirus spike (S) glycoprotein S2 subunit heptad repeat 2 (HR2) region profile" evidence="16">
    <location>
        <begin position="1291"/>
        <end position="1388"/>
    </location>
</feature>
<evidence type="ECO:0000256" key="1">
    <source>
        <dbReference type="ARBA" id="ARBA00022581"/>
    </source>
</evidence>
<keyword evidence="6" id="KW-1043">Host membrane</keyword>
<dbReference type="GO" id="GO:0075509">
    <property type="term" value="P:endocytosis involved in viral entry into host cell"/>
    <property type="evidence" value="ECO:0007669"/>
    <property type="project" value="InterPro"/>
</dbReference>
<protein>
    <submittedName>
        <fullName evidence="17">Spike protein</fullName>
    </submittedName>
</protein>
<evidence type="ECO:0000256" key="13">
    <source>
        <dbReference type="ARBA" id="ARBA00023296"/>
    </source>
</evidence>
<dbReference type="Pfam" id="PF01601">
    <property type="entry name" value="CoV_S2"/>
    <property type="match status" value="1"/>
</dbReference>
<evidence type="ECO:0000256" key="9">
    <source>
        <dbReference type="ARBA" id="ARBA00023026"/>
    </source>
</evidence>
<dbReference type="Proteomes" id="UP000156811">
    <property type="component" value="Segment"/>
</dbReference>
<dbReference type="Gene3D" id="1.20.5.300">
    <property type="match status" value="2"/>
</dbReference>
<keyword evidence="18" id="KW-1185">Reference proteome</keyword>
<dbReference type="InterPro" id="IPR044873">
    <property type="entry name" value="Spike_S2_CoV_HR1"/>
</dbReference>
<keyword evidence="7" id="KW-0261">Viral envelope protein</keyword>
<dbReference type="GeneID" id="18585628"/>
<keyword evidence="5" id="KW-0946">Virion</keyword>
<dbReference type="GO" id="GO:0039654">
    <property type="term" value="P:fusion of virus membrane with host endosome membrane"/>
    <property type="evidence" value="ECO:0007669"/>
    <property type="project" value="InterPro"/>
</dbReference>
<dbReference type="Pfam" id="PF01600">
    <property type="entry name" value="CoV_S1"/>
    <property type="match status" value="1"/>
</dbReference>
<keyword evidence="1" id="KW-0945">Host-virus interaction</keyword>
<keyword evidence="4" id="KW-1161">Viral attachment to host cell</keyword>